<accession>A0A6L9UHZ8</accession>
<reference evidence="5 6" key="1">
    <citation type="submission" date="2019-12" db="EMBL/GenBank/DDBJ databases">
        <title>Rhizobium genotypes associated with high levels of biological nitrogen fixation by grain legumes in a temperate-maritime cropping system.</title>
        <authorList>
            <person name="Maluk M."/>
            <person name="Francesc Ferrando Molina F."/>
            <person name="Lopez Del Egido L."/>
            <person name="Lafos M."/>
            <person name="Langarica-Fuentes A."/>
            <person name="Gebre Yohannes G."/>
            <person name="Young M.W."/>
            <person name="Martin P."/>
            <person name="Gantlett R."/>
            <person name="Kenicer G."/>
            <person name="Hawes C."/>
            <person name="Begg G.S."/>
            <person name="Quilliam R.S."/>
            <person name="Squire G.R."/>
            <person name="Poole P.S."/>
            <person name="Young P.W."/>
            <person name="Iannetta P.M."/>
            <person name="James E.K."/>
        </authorList>
    </citation>
    <scope>NUCLEOTIDE SEQUENCE [LARGE SCALE GENOMIC DNA]</scope>
    <source>
        <strain evidence="5 6">JHI1118</strain>
    </source>
</reference>
<dbReference type="EMBL" id="WUEY01000046">
    <property type="protein sequence ID" value="NEI74941.1"/>
    <property type="molecule type" value="Genomic_DNA"/>
</dbReference>
<keyword evidence="3" id="KW-0804">Transcription</keyword>
<evidence type="ECO:0000313" key="6">
    <source>
        <dbReference type="Proteomes" id="UP000483035"/>
    </source>
</evidence>
<evidence type="ECO:0000313" key="5">
    <source>
        <dbReference type="EMBL" id="NEI74941.1"/>
    </source>
</evidence>
<dbReference type="SUPFAM" id="SSF46785">
    <property type="entry name" value="Winged helix' DNA-binding domain"/>
    <property type="match status" value="1"/>
</dbReference>
<dbReference type="SUPFAM" id="SSF51206">
    <property type="entry name" value="cAMP-binding domain-like"/>
    <property type="match status" value="1"/>
</dbReference>
<evidence type="ECO:0000256" key="3">
    <source>
        <dbReference type="ARBA" id="ARBA00023163"/>
    </source>
</evidence>
<proteinExistence type="predicted"/>
<dbReference type="InterPro" id="IPR018490">
    <property type="entry name" value="cNMP-bd_dom_sf"/>
</dbReference>
<dbReference type="Proteomes" id="UP000483035">
    <property type="component" value="Unassembled WGS sequence"/>
</dbReference>
<dbReference type="InterPro" id="IPR012318">
    <property type="entry name" value="HTH_CRP"/>
</dbReference>
<dbReference type="Gene3D" id="2.60.120.10">
    <property type="entry name" value="Jelly Rolls"/>
    <property type="match status" value="1"/>
</dbReference>
<dbReference type="PROSITE" id="PS50042">
    <property type="entry name" value="CNMP_BINDING_3"/>
    <property type="match status" value="1"/>
</dbReference>
<evidence type="ECO:0000256" key="1">
    <source>
        <dbReference type="ARBA" id="ARBA00023015"/>
    </source>
</evidence>
<protein>
    <submittedName>
        <fullName evidence="5">Cyclic nucleotide-binding domain-containing protein</fullName>
    </submittedName>
</protein>
<dbReference type="InterPro" id="IPR050397">
    <property type="entry name" value="Env_Response_Regulators"/>
</dbReference>
<organism evidence="5 6">
    <name type="scientific">Rhizobium lusitanum</name>
    <dbReference type="NCBI Taxonomy" id="293958"/>
    <lineage>
        <taxon>Bacteria</taxon>
        <taxon>Pseudomonadati</taxon>
        <taxon>Pseudomonadota</taxon>
        <taxon>Alphaproteobacteria</taxon>
        <taxon>Hyphomicrobiales</taxon>
        <taxon>Rhizobiaceae</taxon>
        <taxon>Rhizobium/Agrobacterium group</taxon>
        <taxon>Rhizobium</taxon>
    </lineage>
</organism>
<dbReference type="GO" id="GO:0003700">
    <property type="term" value="F:DNA-binding transcription factor activity"/>
    <property type="evidence" value="ECO:0007669"/>
    <property type="project" value="TreeGrafter"/>
</dbReference>
<dbReference type="GO" id="GO:0003677">
    <property type="term" value="F:DNA binding"/>
    <property type="evidence" value="ECO:0007669"/>
    <property type="project" value="UniProtKB-KW"/>
</dbReference>
<dbReference type="Gene3D" id="1.10.10.10">
    <property type="entry name" value="Winged helix-like DNA-binding domain superfamily/Winged helix DNA-binding domain"/>
    <property type="match status" value="1"/>
</dbReference>
<keyword evidence="1" id="KW-0805">Transcription regulation</keyword>
<dbReference type="PANTHER" id="PTHR24567:SF26">
    <property type="entry name" value="REGULATORY PROTEIN YEIL"/>
    <property type="match status" value="1"/>
</dbReference>
<keyword evidence="2" id="KW-0238">DNA-binding</keyword>
<dbReference type="Pfam" id="PF00027">
    <property type="entry name" value="cNMP_binding"/>
    <property type="match status" value="1"/>
</dbReference>
<dbReference type="InterPro" id="IPR036388">
    <property type="entry name" value="WH-like_DNA-bd_sf"/>
</dbReference>
<dbReference type="InterPro" id="IPR036390">
    <property type="entry name" value="WH_DNA-bd_sf"/>
</dbReference>
<dbReference type="AlphaFoldDB" id="A0A6L9UHZ8"/>
<name>A0A6L9UHZ8_9HYPH</name>
<feature type="domain" description="Cyclic nucleotide-binding" evidence="4">
    <location>
        <begin position="44"/>
        <end position="143"/>
    </location>
</feature>
<dbReference type="CDD" id="cd00038">
    <property type="entry name" value="CAP_ED"/>
    <property type="match status" value="1"/>
</dbReference>
<gene>
    <name evidence="5" type="ORF">GR212_36020</name>
</gene>
<comment type="caution">
    <text evidence="5">The sequence shown here is derived from an EMBL/GenBank/DDBJ whole genome shotgun (WGS) entry which is preliminary data.</text>
</comment>
<dbReference type="InterPro" id="IPR000595">
    <property type="entry name" value="cNMP-bd_dom"/>
</dbReference>
<dbReference type="PANTHER" id="PTHR24567">
    <property type="entry name" value="CRP FAMILY TRANSCRIPTIONAL REGULATORY PROTEIN"/>
    <property type="match status" value="1"/>
</dbReference>
<evidence type="ECO:0000259" key="4">
    <source>
        <dbReference type="PROSITE" id="PS50042"/>
    </source>
</evidence>
<dbReference type="InterPro" id="IPR014710">
    <property type="entry name" value="RmlC-like_jellyroll"/>
</dbReference>
<dbReference type="Pfam" id="PF13545">
    <property type="entry name" value="HTH_Crp_2"/>
    <property type="match status" value="1"/>
</dbReference>
<dbReference type="GO" id="GO:0005829">
    <property type="term" value="C:cytosol"/>
    <property type="evidence" value="ECO:0007669"/>
    <property type="project" value="TreeGrafter"/>
</dbReference>
<sequence>MRVGRGSTTGKNEAAAIMQQNGWLSRQPEPFQKEVLRRSILLNFAAGEVVYHFGDDVGGIYGLVSGIASINSAPPTETPRLVHIGAPGGWTGEGSFLTRQPRRIELRALTNILMFHLPLDQMDQMVGEDPTVIRNFSQILMMTVDVLIGIVHGLQIPDADRRIAVTLRRMAPIGVHNIPLSQTDIGILANASRKQVNATLQRFSKLGIAEVGYRSIKIVDQKALDQFLAE</sequence>
<evidence type="ECO:0000256" key="2">
    <source>
        <dbReference type="ARBA" id="ARBA00023125"/>
    </source>
</evidence>